<dbReference type="InterPro" id="IPR020846">
    <property type="entry name" value="MFS_dom"/>
</dbReference>
<protein>
    <submittedName>
        <fullName evidence="10">Proline/betaine transporter</fullName>
    </submittedName>
</protein>
<accession>A0A0K8MCP9</accession>
<sequence>MLKCLSKIPNHYLVLGGNFLAFFDLYLYIHLAVIINQHFLPHHSFFMTESFSLLNIYLLAPVVSLLFGFWGDNKGRKKVVVYCSLIMAVATFLILILPSYESIGVFAGYFFVCLRLLQGIALAGEPAAVALYMIESVPIKQSPFYLSLVCAMESLGGIFALGLGSITLYYDLPWRIPFVGAFIFVIFSLFLRQHLEETPEYRQANTTERIAKGYETKKLSEIYHLLPLKKRNLICSALVNFSYPMAFVTSYLYLGRYLTESYGFQTTTLLLHNLGVAACETVLRILMGYLTSRSSIMPGKLLAGRLCVAMAAACTMPYVLNTYHSAGLVFLFQVIFVSCMSTDLVIGSILKTFPVVGRFSLAAFGFLMNRIVAFFLMTVVFHVMTTTYGFLGNAVMLLLGCGLVCLGLYFYVPYEKKEEYLTDAILNKYSIVSNKYEGR</sequence>
<keyword evidence="11" id="KW-1185">Reference proteome</keyword>
<organism evidence="10 11">
    <name type="scientific">Caedimonas varicaedens</name>
    <dbReference type="NCBI Taxonomy" id="1629334"/>
    <lineage>
        <taxon>Bacteria</taxon>
        <taxon>Pseudomonadati</taxon>
        <taxon>Pseudomonadota</taxon>
        <taxon>Alphaproteobacteria</taxon>
        <taxon>Holosporales</taxon>
        <taxon>Caedimonadaceae</taxon>
        <taxon>Caedimonas</taxon>
    </lineage>
</organism>
<dbReference type="EMBL" id="BBVC01000014">
    <property type="protein sequence ID" value="GAO97669.1"/>
    <property type="molecule type" value="Genomic_DNA"/>
</dbReference>
<dbReference type="STRING" id="1629334.Cva_00305"/>
<feature type="transmembrane region" description="Helical" evidence="8">
    <location>
        <begin position="172"/>
        <end position="191"/>
    </location>
</feature>
<feature type="transmembrane region" description="Helical" evidence="8">
    <location>
        <begin position="233"/>
        <end position="254"/>
    </location>
</feature>
<keyword evidence="6 8" id="KW-1133">Transmembrane helix</keyword>
<evidence type="ECO:0000256" key="4">
    <source>
        <dbReference type="ARBA" id="ARBA00022692"/>
    </source>
</evidence>
<evidence type="ECO:0000256" key="1">
    <source>
        <dbReference type="ARBA" id="ARBA00004651"/>
    </source>
</evidence>
<feature type="transmembrane region" description="Helical" evidence="8">
    <location>
        <begin position="79"/>
        <end position="100"/>
    </location>
</feature>
<dbReference type="PANTHER" id="PTHR43528">
    <property type="entry name" value="ALPHA-KETOGLUTARATE PERMEASE"/>
    <property type="match status" value="1"/>
</dbReference>
<dbReference type="PROSITE" id="PS50850">
    <property type="entry name" value="MFS"/>
    <property type="match status" value="1"/>
</dbReference>
<comment type="subcellular location">
    <subcellularLocation>
        <location evidence="1">Cell membrane</location>
        <topology evidence="1">Multi-pass membrane protein</topology>
    </subcellularLocation>
</comment>
<dbReference type="Proteomes" id="UP000036771">
    <property type="component" value="Unassembled WGS sequence"/>
</dbReference>
<dbReference type="GO" id="GO:0005886">
    <property type="term" value="C:plasma membrane"/>
    <property type="evidence" value="ECO:0007669"/>
    <property type="project" value="UniProtKB-SubCell"/>
</dbReference>
<evidence type="ECO:0000256" key="5">
    <source>
        <dbReference type="ARBA" id="ARBA00022847"/>
    </source>
</evidence>
<dbReference type="SUPFAM" id="SSF103473">
    <property type="entry name" value="MFS general substrate transporter"/>
    <property type="match status" value="1"/>
</dbReference>
<dbReference type="InterPro" id="IPR036259">
    <property type="entry name" value="MFS_trans_sf"/>
</dbReference>
<evidence type="ECO:0000313" key="10">
    <source>
        <dbReference type="EMBL" id="GAO97669.1"/>
    </source>
</evidence>
<comment type="caution">
    <text evidence="10">The sequence shown here is derived from an EMBL/GenBank/DDBJ whole genome shotgun (WGS) entry which is preliminary data.</text>
</comment>
<evidence type="ECO:0000256" key="6">
    <source>
        <dbReference type="ARBA" id="ARBA00022989"/>
    </source>
</evidence>
<feature type="transmembrane region" description="Helical" evidence="8">
    <location>
        <begin position="326"/>
        <end position="349"/>
    </location>
</feature>
<keyword evidence="4 8" id="KW-0812">Transmembrane</keyword>
<dbReference type="InterPro" id="IPR011701">
    <property type="entry name" value="MFS"/>
</dbReference>
<feature type="transmembrane region" description="Helical" evidence="8">
    <location>
        <begin position="144"/>
        <end position="166"/>
    </location>
</feature>
<dbReference type="InterPro" id="IPR051084">
    <property type="entry name" value="H+-coupled_symporters"/>
</dbReference>
<reference evidence="10 11" key="1">
    <citation type="submission" date="2015-03" db="EMBL/GenBank/DDBJ databases">
        <title>Caedibacter varicaedens, whole genome shotgun sequence.</title>
        <authorList>
            <person name="Suzuki H."/>
            <person name="Dapper A.L."/>
            <person name="Gibson A.K."/>
            <person name="Jackson C."/>
            <person name="Lee H."/>
            <person name="Pejaver V.R."/>
            <person name="Doak T."/>
            <person name="Lynch M."/>
        </authorList>
    </citation>
    <scope>NUCLEOTIDE SEQUENCE [LARGE SCALE GENOMIC DNA]</scope>
</reference>
<dbReference type="AlphaFoldDB" id="A0A0K8MCP9"/>
<dbReference type="GO" id="GO:0015293">
    <property type="term" value="F:symporter activity"/>
    <property type="evidence" value="ECO:0007669"/>
    <property type="project" value="UniProtKB-KW"/>
</dbReference>
<feature type="transmembrane region" description="Helical" evidence="8">
    <location>
        <begin position="302"/>
        <end position="320"/>
    </location>
</feature>
<keyword evidence="3" id="KW-1003">Cell membrane</keyword>
<feature type="transmembrane region" description="Helical" evidence="8">
    <location>
        <begin position="390"/>
        <end position="412"/>
    </location>
</feature>
<gene>
    <name evidence="10" type="primary">proP_4</name>
    <name evidence="10" type="ORF">Cva_00305</name>
</gene>
<feature type="transmembrane region" description="Helical" evidence="8">
    <location>
        <begin position="106"/>
        <end position="132"/>
    </location>
</feature>
<dbReference type="PANTHER" id="PTHR43528:SF1">
    <property type="entry name" value="ALPHA-KETOGLUTARATE PERMEASE"/>
    <property type="match status" value="1"/>
</dbReference>
<evidence type="ECO:0000256" key="2">
    <source>
        <dbReference type="ARBA" id="ARBA00022448"/>
    </source>
</evidence>
<evidence type="ECO:0000259" key="9">
    <source>
        <dbReference type="PROSITE" id="PS50850"/>
    </source>
</evidence>
<evidence type="ECO:0000313" key="11">
    <source>
        <dbReference type="Proteomes" id="UP000036771"/>
    </source>
</evidence>
<dbReference type="Pfam" id="PF07690">
    <property type="entry name" value="MFS_1"/>
    <property type="match status" value="1"/>
</dbReference>
<proteinExistence type="predicted"/>
<feature type="transmembrane region" description="Helical" evidence="8">
    <location>
        <begin position="51"/>
        <end position="70"/>
    </location>
</feature>
<evidence type="ECO:0000256" key="3">
    <source>
        <dbReference type="ARBA" id="ARBA00022475"/>
    </source>
</evidence>
<keyword evidence="7 8" id="KW-0472">Membrane</keyword>
<keyword evidence="5" id="KW-0769">Symport</keyword>
<evidence type="ECO:0000256" key="7">
    <source>
        <dbReference type="ARBA" id="ARBA00023136"/>
    </source>
</evidence>
<name>A0A0K8MCP9_9PROT</name>
<feature type="transmembrane region" description="Helical" evidence="8">
    <location>
        <begin position="361"/>
        <end position="384"/>
    </location>
</feature>
<feature type="transmembrane region" description="Helical" evidence="8">
    <location>
        <begin position="269"/>
        <end position="290"/>
    </location>
</feature>
<evidence type="ECO:0000256" key="8">
    <source>
        <dbReference type="SAM" id="Phobius"/>
    </source>
</evidence>
<keyword evidence="2" id="KW-0813">Transport</keyword>
<feature type="domain" description="Major facilitator superfamily (MFS) profile" evidence="9">
    <location>
        <begin position="10"/>
        <end position="417"/>
    </location>
</feature>
<feature type="transmembrane region" description="Helical" evidence="8">
    <location>
        <begin position="12"/>
        <end position="31"/>
    </location>
</feature>
<dbReference type="Gene3D" id="1.20.1250.20">
    <property type="entry name" value="MFS general substrate transporter like domains"/>
    <property type="match status" value="2"/>
</dbReference>